<gene>
    <name evidence="3" type="ORF">PAC_04864</name>
</gene>
<feature type="transmembrane region" description="Helical" evidence="1">
    <location>
        <begin position="270"/>
        <end position="287"/>
    </location>
</feature>
<organism evidence="3 4">
    <name type="scientific">Phialocephala subalpina</name>
    <dbReference type="NCBI Taxonomy" id="576137"/>
    <lineage>
        <taxon>Eukaryota</taxon>
        <taxon>Fungi</taxon>
        <taxon>Dikarya</taxon>
        <taxon>Ascomycota</taxon>
        <taxon>Pezizomycotina</taxon>
        <taxon>Leotiomycetes</taxon>
        <taxon>Helotiales</taxon>
        <taxon>Mollisiaceae</taxon>
        <taxon>Phialocephala</taxon>
        <taxon>Phialocephala fortinii species complex</taxon>
    </lineage>
</organism>
<name>A0A1L7WQB5_9HELO</name>
<sequence length="301" mass="33579">MAQISPPPEGYPKLASRMGHSPQFAIFRRFAALNARNLLYLQAELTALEKRLEDYAATDEKSSNADRAVYSRDWETLKSSLDEGATNFGHDKKQWQTFLDIRAKLKEYNEALFLQSELTKLEQPNPQDVQKLTTWMGSTAMGNVFLLGPDSDIWQDQNTREDLVALKATKVDDSLTRWLMESAAQRWHYWIGHYFRVSVLLILDLSHVSLGIEADCGNQKPEANQDPAFVTYSDEGIAGFQRTVTTLLSCLLPVLAIVILYFVPELPKRLGILAGLVAGFAGCLLWFTNAGGGDIFAATAA</sequence>
<reference evidence="3 4" key="1">
    <citation type="submission" date="2016-03" db="EMBL/GenBank/DDBJ databases">
        <authorList>
            <person name="Ploux O."/>
        </authorList>
    </citation>
    <scope>NUCLEOTIDE SEQUENCE [LARGE SCALE GENOMIC DNA]</scope>
    <source>
        <strain evidence="3 4">UAMH 11012</strain>
    </source>
</reference>
<dbReference type="PANTHER" id="PTHR34502:SF5">
    <property type="entry name" value="DUF6594 DOMAIN-CONTAINING PROTEIN"/>
    <property type="match status" value="1"/>
</dbReference>
<dbReference type="PANTHER" id="PTHR34502">
    <property type="entry name" value="DUF6594 DOMAIN-CONTAINING PROTEIN-RELATED"/>
    <property type="match status" value="1"/>
</dbReference>
<keyword evidence="1" id="KW-0812">Transmembrane</keyword>
<accession>A0A1L7WQB5</accession>
<keyword evidence="1" id="KW-0472">Membrane</keyword>
<protein>
    <recommendedName>
        <fullName evidence="2">DUF6594 domain-containing protein</fullName>
    </recommendedName>
</protein>
<dbReference type="Proteomes" id="UP000184330">
    <property type="component" value="Unassembled WGS sequence"/>
</dbReference>
<dbReference type="AlphaFoldDB" id="A0A1L7WQB5"/>
<dbReference type="OrthoDB" id="5342093at2759"/>
<dbReference type="EMBL" id="FJOG01000005">
    <property type="protein sequence ID" value="CZR54979.1"/>
    <property type="molecule type" value="Genomic_DNA"/>
</dbReference>
<evidence type="ECO:0000259" key="2">
    <source>
        <dbReference type="Pfam" id="PF20237"/>
    </source>
</evidence>
<keyword evidence="4" id="KW-1185">Reference proteome</keyword>
<evidence type="ECO:0000313" key="4">
    <source>
        <dbReference type="Proteomes" id="UP000184330"/>
    </source>
</evidence>
<dbReference type="STRING" id="576137.A0A1L7WQB5"/>
<evidence type="ECO:0000256" key="1">
    <source>
        <dbReference type="SAM" id="Phobius"/>
    </source>
</evidence>
<dbReference type="Pfam" id="PF20237">
    <property type="entry name" value="DUF6594"/>
    <property type="match status" value="1"/>
</dbReference>
<feature type="domain" description="DUF6594" evidence="2">
    <location>
        <begin position="11"/>
        <end position="301"/>
    </location>
</feature>
<feature type="transmembrane region" description="Helical" evidence="1">
    <location>
        <begin position="244"/>
        <end position="263"/>
    </location>
</feature>
<dbReference type="InterPro" id="IPR046529">
    <property type="entry name" value="DUF6594"/>
</dbReference>
<keyword evidence="1" id="KW-1133">Transmembrane helix</keyword>
<proteinExistence type="predicted"/>
<evidence type="ECO:0000313" key="3">
    <source>
        <dbReference type="EMBL" id="CZR54979.1"/>
    </source>
</evidence>